<evidence type="ECO:0000313" key="3">
    <source>
        <dbReference type="Proteomes" id="UP000599578"/>
    </source>
</evidence>
<proteinExistence type="predicted"/>
<keyword evidence="1" id="KW-0472">Membrane</keyword>
<organism evidence="2 3">
    <name type="scientific">Marinobacterium nitratireducens</name>
    <dbReference type="NCBI Taxonomy" id="518897"/>
    <lineage>
        <taxon>Bacteria</taxon>
        <taxon>Pseudomonadati</taxon>
        <taxon>Pseudomonadota</taxon>
        <taxon>Gammaproteobacteria</taxon>
        <taxon>Oceanospirillales</taxon>
        <taxon>Oceanospirillaceae</taxon>
        <taxon>Marinobacterium</taxon>
    </lineage>
</organism>
<name>A0A918DPD3_9GAMM</name>
<dbReference type="Proteomes" id="UP000599578">
    <property type="component" value="Unassembled WGS sequence"/>
</dbReference>
<keyword evidence="3" id="KW-1185">Reference proteome</keyword>
<sequence length="370" mass="41297">MDKNQLDNAIRCGQEFLASYAGPKAGTRPYQLLERLFENATRRTGPDTFEFTWKDIAEPADHEDEGKQLKRNLSTAIQRWAGHTDALSELAIDSGSSCIPVIEQLTQGAGAGIMNRYIIRTAPARSDLQCDKADIPAGYIRYTLEMVDGPNWVGRLVNGLAAKGWVWRSMIGTIVAAVTCACFMIYLGLLALVLEKTAFGLIKALIDVLIVLAALYFTFSPLYYCVTRRIIKASFLMTPLDLQSTQLEYVETGQKHSSGRPIRQFRLVSYSATCQLCKARVEIENGRWRMWGRLVGRCDYNPQEHVYSFDYTTRLGRLIYPEYIMLADTGYCSKINDEKLPSASSANDTNFRDSQGLTAEGCVADVQNGG</sequence>
<comment type="caution">
    <text evidence="2">The sequence shown here is derived from an EMBL/GenBank/DDBJ whole genome shotgun (WGS) entry which is preliminary data.</text>
</comment>
<evidence type="ECO:0000256" key="1">
    <source>
        <dbReference type="SAM" id="Phobius"/>
    </source>
</evidence>
<dbReference type="EMBL" id="BMLT01000001">
    <property type="protein sequence ID" value="GGO76808.1"/>
    <property type="molecule type" value="Genomic_DNA"/>
</dbReference>
<keyword evidence="1" id="KW-0812">Transmembrane</keyword>
<evidence type="ECO:0008006" key="4">
    <source>
        <dbReference type="Google" id="ProtNLM"/>
    </source>
</evidence>
<feature type="transmembrane region" description="Helical" evidence="1">
    <location>
        <begin position="204"/>
        <end position="224"/>
    </location>
</feature>
<feature type="transmembrane region" description="Helical" evidence="1">
    <location>
        <begin position="165"/>
        <end position="192"/>
    </location>
</feature>
<dbReference type="RefSeq" id="WP_188857899.1">
    <property type="nucleotide sequence ID" value="NZ_BMLT01000001.1"/>
</dbReference>
<evidence type="ECO:0000313" key="2">
    <source>
        <dbReference type="EMBL" id="GGO76808.1"/>
    </source>
</evidence>
<dbReference type="AlphaFoldDB" id="A0A918DPD3"/>
<keyword evidence="1" id="KW-1133">Transmembrane helix</keyword>
<protein>
    <recommendedName>
        <fullName evidence="4">Transmembrane protein</fullName>
    </recommendedName>
</protein>
<gene>
    <name evidence="2" type="ORF">GCM10011348_04900</name>
</gene>
<accession>A0A918DPD3</accession>
<reference evidence="2 3" key="1">
    <citation type="journal article" date="2014" name="Int. J. Syst. Evol. Microbiol.">
        <title>Complete genome sequence of Corynebacterium casei LMG S-19264T (=DSM 44701T), isolated from a smear-ripened cheese.</title>
        <authorList>
            <consortium name="US DOE Joint Genome Institute (JGI-PGF)"/>
            <person name="Walter F."/>
            <person name="Albersmeier A."/>
            <person name="Kalinowski J."/>
            <person name="Ruckert C."/>
        </authorList>
    </citation>
    <scope>NUCLEOTIDE SEQUENCE [LARGE SCALE GENOMIC DNA]</scope>
    <source>
        <strain evidence="2 3">CGMCC 1.7286</strain>
    </source>
</reference>